<dbReference type="GO" id="GO:0007165">
    <property type="term" value="P:signal transduction"/>
    <property type="evidence" value="ECO:0007669"/>
    <property type="project" value="InterPro"/>
</dbReference>
<evidence type="ECO:0000259" key="1">
    <source>
        <dbReference type="PROSITE" id="PS50104"/>
    </source>
</evidence>
<feature type="domain" description="TIR" evidence="1">
    <location>
        <begin position="47"/>
        <end position="169"/>
    </location>
</feature>
<dbReference type="EMBL" id="JALJOR010000001">
    <property type="protein sequence ID" value="KAK9829373.1"/>
    <property type="molecule type" value="Genomic_DNA"/>
</dbReference>
<gene>
    <name evidence="2" type="ORF">WJX72_005460</name>
</gene>
<dbReference type="AlphaFoldDB" id="A0AAW1R763"/>
<protein>
    <recommendedName>
        <fullName evidence="1">TIR domain-containing protein</fullName>
    </recommendedName>
</protein>
<proteinExistence type="predicted"/>
<dbReference type="InterPro" id="IPR000157">
    <property type="entry name" value="TIR_dom"/>
</dbReference>
<reference evidence="2 3" key="1">
    <citation type="journal article" date="2024" name="Nat. Commun.">
        <title>Phylogenomics reveals the evolutionary origins of lichenization in chlorophyte algae.</title>
        <authorList>
            <person name="Puginier C."/>
            <person name="Libourel C."/>
            <person name="Otte J."/>
            <person name="Skaloud P."/>
            <person name="Haon M."/>
            <person name="Grisel S."/>
            <person name="Petersen M."/>
            <person name="Berrin J.G."/>
            <person name="Delaux P.M."/>
            <person name="Dal Grande F."/>
            <person name="Keller J."/>
        </authorList>
    </citation>
    <scope>NUCLEOTIDE SEQUENCE [LARGE SCALE GENOMIC DNA]</scope>
    <source>
        <strain evidence="2 3">SAG 2043</strain>
    </source>
</reference>
<comment type="caution">
    <text evidence="2">The sequence shown here is derived from an EMBL/GenBank/DDBJ whole genome shotgun (WGS) entry which is preliminary data.</text>
</comment>
<name>A0AAW1R763_9CHLO</name>
<dbReference type="Pfam" id="PF13676">
    <property type="entry name" value="TIR_2"/>
    <property type="match status" value="1"/>
</dbReference>
<keyword evidence="3" id="KW-1185">Reference proteome</keyword>
<accession>A0AAW1R763</accession>
<organism evidence="2 3">
    <name type="scientific">[Myrmecia] bisecta</name>
    <dbReference type="NCBI Taxonomy" id="41462"/>
    <lineage>
        <taxon>Eukaryota</taxon>
        <taxon>Viridiplantae</taxon>
        <taxon>Chlorophyta</taxon>
        <taxon>core chlorophytes</taxon>
        <taxon>Trebouxiophyceae</taxon>
        <taxon>Trebouxiales</taxon>
        <taxon>Trebouxiaceae</taxon>
        <taxon>Myrmecia</taxon>
    </lineage>
</organism>
<evidence type="ECO:0000313" key="3">
    <source>
        <dbReference type="Proteomes" id="UP001489004"/>
    </source>
</evidence>
<dbReference type="Gene3D" id="3.40.50.10140">
    <property type="entry name" value="Toll/interleukin-1 receptor homology (TIR) domain"/>
    <property type="match status" value="1"/>
</dbReference>
<dbReference type="SUPFAM" id="SSF52200">
    <property type="entry name" value="Toll/Interleukin receptor TIR domain"/>
    <property type="match status" value="1"/>
</dbReference>
<dbReference type="PROSITE" id="PS50104">
    <property type="entry name" value="TIR"/>
    <property type="match status" value="1"/>
</dbReference>
<dbReference type="Proteomes" id="UP001489004">
    <property type="component" value="Unassembled WGS sequence"/>
</dbReference>
<sequence length="228" mass="25243">MIFRWQSATSNASGCKRPQLATGALRWWAPETRSTMAAPLPGPYEGRRHEVFVCHAGDESKEVVAWPFKRALEARSQLKVFVDEADLRPGAPSIENIKAALANCKVAVVVFGPRFFESQYCLEELEMVVELGQVVRTTGIRHQGDIISGRDKMVDETVNQVCNQVQNMLEAASAQGPAIITPTNQAMSNILGLGCILYKGEFESGTFHPQRPETLQSRIAQAVTQWRV</sequence>
<dbReference type="SMART" id="SM00255">
    <property type="entry name" value="TIR"/>
    <property type="match status" value="1"/>
</dbReference>
<evidence type="ECO:0000313" key="2">
    <source>
        <dbReference type="EMBL" id="KAK9829373.1"/>
    </source>
</evidence>
<dbReference type="InterPro" id="IPR035897">
    <property type="entry name" value="Toll_tir_struct_dom_sf"/>
</dbReference>